<dbReference type="Gene3D" id="1.50.10.10">
    <property type="match status" value="1"/>
</dbReference>
<dbReference type="SUPFAM" id="SSF48208">
    <property type="entry name" value="Six-hairpin glycosidases"/>
    <property type="match status" value="1"/>
</dbReference>
<dbReference type="AlphaFoldDB" id="A0A562I108"/>
<dbReference type="OrthoDB" id="9766708at2"/>
<dbReference type="GO" id="GO:0030245">
    <property type="term" value="P:cellulose catabolic process"/>
    <property type="evidence" value="ECO:0007669"/>
    <property type="project" value="UniProtKB-KW"/>
</dbReference>
<dbReference type="InterPro" id="IPR012341">
    <property type="entry name" value="6hp_glycosidase-like_sf"/>
</dbReference>
<reference evidence="9 10" key="1">
    <citation type="submission" date="2019-07" db="EMBL/GenBank/DDBJ databases">
        <title>Genomic Encyclopedia of Type Strains, Phase I: the one thousand microbial genomes (KMG-I) project.</title>
        <authorList>
            <person name="Kyrpides N."/>
        </authorList>
    </citation>
    <scope>NUCLEOTIDE SEQUENCE [LARGE SCALE GENOMIC DNA]</scope>
    <source>
        <strain evidence="9 10">DSM 375</strain>
    </source>
</reference>
<dbReference type="Pfam" id="PF01270">
    <property type="entry name" value="Glyco_hydro_8"/>
    <property type="match status" value="1"/>
</dbReference>
<proteinExistence type="inferred from homology"/>
<evidence type="ECO:0000256" key="7">
    <source>
        <dbReference type="ARBA" id="ARBA00023326"/>
    </source>
</evidence>
<accession>A0A562I108</accession>
<evidence type="ECO:0000256" key="6">
    <source>
        <dbReference type="ARBA" id="ARBA00023295"/>
    </source>
</evidence>
<keyword evidence="4" id="KW-0378">Hydrolase</keyword>
<dbReference type="Proteomes" id="UP000319627">
    <property type="component" value="Unassembled WGS sequence"/>
</dbReference>
<name>A0A562I108_9GAMM</name>
<dbReference type="EC" id="3.2.1.4" evidence="3"/>
<sequence length="371" mass="42207">MRTLILALHWLAAFSFSTEVLSCDWPAWNRAKQAMLTSDGRMVDASSPQKVTTSEGQSYGLFFSLVANDPKTFAQILNWTENNLAKGDLHRNLPAWQWGQTPKGQWRILDPNNASDSDLWIAYSLLEAARLWNKPQYERLGINLLWRTTAQTMRKLPGLGLMVLPGDYGFEEPEGWRLNPSYLPPQLMDRFALIDPVWEEIARNTRRLLIETSPKGFAPDWVGWQSNQQWAADSKHGTRGSYDAIRVYLWVGMMDSKAAQRQELVQHFAPMATRTMQENLPPEQLDTATGSSKNHGPVGFSAALLPLLSALHQEAALNTQKARLLEAPPAADAYYNQMLLLFGEGWDQKRYRFDQDGRLQPEWGNQCRTQD</sequence>
<evidence type="ECO:0000256" key="2">
    <source>
        <dbReference type="ARBA" id="ARBA00009209"/>
    </source>
</evidence>
<organism evidence="9 10">
    <name type="scientific">Azomonas agilis</name>
    <dbReference type="NCBI Taxonomy" id="116849"/>
    <lineage>
        <taxon>Bacteria</taxon>
        <taxon>Pseudomonadati</taxon>
        <taxon>Pseudomonadota</taxon>
        <taxon>Gammaproteobacteria</taxon>
        <taxon>Pseudomonadales</taxon>
        <taxon>Pseudomonadaceae</taxon>
        <taxon>Azomonas</taxon>
    </lineage>
</organism>
<dbReference type="PRINTS" id="PR00735">
    <property type="entry name" value="GLHYDRLASE8"/>
</dbReference>
<comment type="similarity">
    <text evidence="2">Belongs to the glycosyl hydrolase 8 (cellulase D) family.</text>
</comment>
<keyword evidence="7" id="KW-0119">Carbohydrate metabolism</keyword>
<keyword evidence="6" id="KW-0326">Glycosidase</keyword>
<dbReference type="EMBL" id="VLKG01000009">
    <property type="protein sequence ID" value="TWH64404.1"/>
    <property type="molecule type" value="Genomic_DNA"/>
</dbReference>
<evidence type="ECO:0000256" key="1">
    <source>
        <dbReference type="ARBA" id="ARBA00000966"/>
    </source>
</evidence>
<protein>
    <recommendedName>
        <fullName evidence="3">cellulase</fullName>
        <ecNumber evidence="3">3.2.1.4</ecNumber>
    </recommendedName>
</protein>
<feature type="chain" id="PRO_5022025012" description="cellulase" evidence="8">
    <location>
        <begin position="23"/>
        <end position="371"/>
    </location>
</feature>
<evidence type="ECO:0000313" key="10">
    <source>
        <dbReference type="Proteomes" id="UP000319627"/>
    </source>
</evidence>
<keyword evidence="8" id="KW-0732">Signal</keyword>
<dbReference type="NCBIfam" id="NF008305">
    <property type="entry name" value="PRK11097.1"/>
    <property type="match status" value="1"/>
</dbReference>
<gene>
    <name evidence="9" type="ORF">LX59_02352</name>
</gene>
<feature type="signal peptide" evidence="8">
    <location>
        <begin position="1"/>
        <end position="22"/>
    </location>
</feature>
<dbReference type="GO" id="GO:0008810">
    <property type="term" value="F:cellulase activity"/>
    <property type="evidence" value="ECO:0007669"/>
    <property type="project" value="UniProtKB-EC"/>
</dbReference>
<evidence type="ECO:0000256" key="8">
    <source>
        <dbReference type="SAM" id="SignalP"/>
    </source>
</evidence>
<keyword evidence="7" id="KW-0624">Polysaccharide degradation</keyword>
<keyword evidence="5" id="KW-0136">Cellulose degradation</keyword>
<keyword evidence="10" id="KW-1185">Reference proteome</keyword>
<comment type="catalytic activity">
    <reaction evidence="1">
        <text>Endohydrolysis of (1-&gt;4)-beta-D-glucosidic linkages in cellulose, lichenin and cereal beta-D-glucans.</text>
        <dbReference type="EC" id="3.2.1.4"/>
    </reaction>
</comment>
<evidence type="ECO:0000256" key="3">
    <source>
        <dbReference type="ARBA" id="ARBA00012601"/>
    </source>
</evidence>
<evidence type="ECO:0000313" key="9">
    <source>
        <dbReference type="EMBL" id="TWH64404.1"/>
    </source>
</evidence>
<evidence type="ECO:0000256" key="4">
    <source>
        <dbReference type="ARBA" id="ARBA00022801"/>
    </source>
</evidence>
<dbReference type="InterPro" id="IPR008928">
    <property type="entry name" value="6-hairpin_glycosidase_sf"/>
</dbReference>
<dbReference type="InterPro" id="IPR002037">
    <property type="entry name" value="Glyco_hydro_8"/>
</dbReference>
<dbReference type="RefSeq" id="WP_144572052.1">
    <property type="nucleotide sequence ID" value="NZ_VLKG01000009.1"/>
</dbReference>
<comment type="caution">
    <text evidence="9">The sequence shown here is derived from an EMBL/GenBank/DDBJ whole genome shotgun (WGS) entry which is preliminary data.</text>
</comment>
<evidence type="ECO:0000256" key="5">
    <source>
        <dbReference type="ARBA" id="ARBA00023001"/>
    </source>
</evidence>